<dbReference type="SUPFAM" id="SSF56436">
    <property type="entry name" value="C-type lectin-like"/>
    <property type="match status" value="1"/>
</dbReference>
<dbReference type="GO" id="GO:0038023">
    <property type="term" value="F:signaling receptor activity"/>
    <property type="evidence" value="ECO:0007669"/>
    <property type="project" value="TreeGrafter"/>
</dbReference>
<keyword evidence="6" id="KW-1015">Disulfide bond</keyword>
<reference evidence="7" key="1">
    <citation type="submission" date="2022-03" db="EMBL/GenBank/DDBJ databases">
        <authorList>
            <person name="Martin C."/>
        </authorList>
    </citation>
    <scope>NUCLEOTIDE SEQUENCE</scope>
</reference>
<evidence type="ECO:0000256" key="4">
    <source>
        <dbReference type="ARBA" id="ARBA00022889"/>
    </source>
</evidence>
<evidence type="ECO:0000313" key="7">
    <source>
        <dbReference type="EMBL" id="CAH1777234.1"/>
    </source>
</evidence>
<proteinExistence type="predicted"/>
<evidence type="ECO:0000256" key="3">
    <source>
        <dbReference type="ARBA" id="ARBA00022525"/>
    </source>
</evidence>
<dbReference type="Gene3D" id="2.60.120.260">
    <property type="entry name" value="Galactose-binding domain-like"/>
    <property type="match status" value="1"/>
</dbReference>
<keyword evidence="3" id="KW-0964">Secreted</keyword>
<dbReference type="PANTHER" id="PTHR46806:SF5">
    <property type="entry name" value="F5_8 TYPE C DOMAIN-CONTAINING PROTEIN"/>
    <property type="match status" value="1"/>
</dbReference>
<dbReference type="InterPro" id="IPR000421">
    <property type="entry name" value="FA58C"/>
</dbReference>
<accession>A0A8J1TGW7</accession>
<protein>
    <submittedName>
        <fullName evidence="7">Uncharacterized protein</fullName>
    </submittedName>
</protein>
<dbReference type="OrthoDB" id="441660at2759"/>
<gene>
    <name evidence="7" type="ORF">OFUS_LOCUS4297</name>
</gene>
<dbReference type="CDD" id="cd00057">
    <property type="entry name" value="FA58C"/>
    <property type="match status" value="1"/>
</dbReference>
<dbReference type="Pfam" id="PF00754">
    <property type="entry name" value="F5_F8_type_C"/>
    <property type="match status" value="1"/>
</dbReference>
<dbReference type="SUPFAM" id="SSF49785">
    <property type="entry name" value="Galactose-binding domain-like"/>
    <property type="match status" value="1"/>
</dbReference>
<keyword evidence="5" id="KW-0472">Membrane</keyword>
<name>A0A8J1TGW7_OWEFU</name>
<dbReference type="EMBL" id="CAIIXF020000002">
    <property type="protein sequence ID" value="CAH1777234.1"/>
    <property type="molecule type" value="Genomic_DNA"/>
</dbReference>
<dbReference type="InterPro" id="IPR016187">
    <property type="entry name" value="CTDL_fold"/>
</dbReference>
<sequence>MMDLIVRVIVRVILITMASMIHTEGLFCPVGYNLVRDTLAVNLENMTWSEAALECARTNGTIINVIDNRSKEMASDTIKQYSLDKVWIGYTPDIRETFNPSDVGIPYFIIKDISDDQFSASSSWSWSDSDLAKIDSENAWVSYQTEGPFWVQVDLGKTMCIHGIVTKGKENRDWWTTVYKLLYRKDGDNFRTLQDNEQKELSANTDKISRVYRNFTKPFDAQFIRLYPQYWNDYPAISFDLLVSRNSCPTDFTCGRCPAIVNTDAATLTIQYESCCSKLPYICEIESCDKDQEEAPTVAAATHSTVHNTTKDHATHATSTVSCSTTLTIGLTIGIILFMTLSITLIILQICSYHKQNRYSSKAANHHLTGTDKVEMDQQGAMVTPKQLKTEPKDNNDKSLLDSSLVYANMQTGAATYNTGVEAKDDVAHNTTDTVLYHTPADVDVYCVEKKVDNSEILDGIVMLKNDIYSEA</sequence>
<comment type="subcellular location">
    <subcellularLocation>
        <location evidence="1">Endomembrane system</location>
        <topology evidence="1">Peripheral membrane protein</topology>
    </subcellularLocation>
    <subcellularLocation>
        <location evidence="2">Secreted</location>
    </subcellularLocation>
</comment>
<comment type="caution">
    <text evidence="7">The sequence shown here is derived from an EMBL/GenBank/DDBJ whole genome shotgun (WGS) entry which is preliminary data.</text>
</comment>
<evidence type="ECO:0000256" key="1">
    <source>
        <dbReference type="ARBA" id="ARBA00004184"/>
    </source>
</evidence>
<dbReference type="GO" id="GO:0012505">
    <property type="term" value="C:endomembrane system"/>
    <property type="evidence" value="ECO:0007669"/>
    <property type="project" value="UniProtKB-SubCell"/>
</dbReference>
<dbReference type="GO" id="GO:0007155">
    <property type="term" value="P:cell adhesion"/>
    <property type="evidence" value="ECO:0007669"/>
    <property type="project" value="UniProtKB-KW"/>
</dbReference>
<dbReference type="InterPro" id="IPR050633">
    <property type="entry name" value="Neuropilin_MCO_CoagFactor"/>
</dbReference>
<dbReference type="GO" id="GO:0005576">
    <property type="term" value="C:extracellular region"/>
    <property type="evidence" value="ECO:0007669"/>
    <property type="project" value="UniProtKB-SubCell"/>
</dbReference>
<keyword evidence="4" id="KW-0130">Cell adhesion</keyword>
<evidence type="ECO:0000256" key="6">
    <source>
        <dbReference type="ARBA" id="ARBA00023157"/>
    </source>
</evidence>
<evidence type="ECO:0000256" key="5">
    <source>
        <dbReference type="ARBA" id="ARBA00023136"/>
    </source>
</evidence>
<dbReference type="PANTHER" id="PTHR46806">
    <property type="entry name" value="F5/8 TYPE C DOMAIN-CONTAINING PROTEIN"/>
    <property type="match status" value="1"/>
</dbReference>
<dbReference type="PROSITE" id="PS01285">
    <property type="entry name" value="FA58C_1"/>
    <property type="match status" value="1"/>
</dbReference>
<dbReference type="InterPro" id="IPR008979">
    <property type="entry name" value="Galactose-bd-like_sf"/>
</dbReference>
<dbReference type="GO" id="GO:0005886">
    <property type="term" value="C:plasma membrane"/>
    <property type="evidence" value="ECO:0007669"/>
    <property type="project" value="TreeGrafter"/>
</dbReference>
<organism evidence="7 8">
    <name type="scientific">Owenia fusiformis</name>
    <name type="common">Polychaete worm</name>
    <dbReference type="NCBI Taxonomy" id="6347"/>
    <lineage>
        <taxon>Eukaryota</taxon>
        <taxon>Metazoa</taxon>
        <taxon>Spiralia</taxon>
        <taxon>Lophotrochozoa</taxon>
        <taxon>Annelida</taxon>
        <taxon>Polychaeta</taxon>
        <taxon>Sedentaria</taxon>
        <taxon>Canalipalpata</taxon>
        <taxon>Sabellida</taxon>
        <taxon>Oweniida</taxon>
        <taxon>Oweniidae</taxon>
        <taxon>Owenia</taxon>
    </lineage>
</organism>
<evidence type="ECO:0000313" key="8">
    <source>
        <dbReference type="Proteomes" id="UP000749559"/>
    </source>
</evidence>
<keyword evidence="8" id="KW-1185">Reference proteome</keyword>
<dbReference type="PROSITE" id="PS50022">
    <property type="entry name" value="FA58C_3"/>
    <property type="match status" value="1"/>
</dbReference>
<dbReference type="Proteomes" id="UP000749559">
    <property type="component" value="Unassembled WGS sequence"/>
</dbReference>
<evidence type="ECO:0000256" key="2">
    <source>
        <dbReference type="ARBA" id="ARBA00004613"/>
    </source>
</evidence>
<dbReference type="AlphaFoldDB" id="A0A8J1TGW7"/>
<dbReference type="SMART" id="SM00231">
    <property type="entry name" value="FA58C"/>
    <property type="match status" value="1"/>
</dbReference>